<dbReference type="SMART" id="SM00657">
    <property type="entry name" value="RPOL4c"/>
    <property type="match status" value="1"/>
</dbReference>
<evidence type="ECO:0000256" key="11">
    <source>
        <dbReference type="HAMAP-Rule" id="MF_03152"/>
    </source>
</evidence>
<dbReference type="GO" id="GO:0005759">
    <property type="term" value="C:mitochondrial matrix"/>
    <property type="evidence" value="ECO:0007669"/>
    <property type="project" value="UniProtKB-SubCell"/>
</dbReference>
<evidence type="ECO:0000256" key="3">
    <source>
        <dbReference type="ARBA" id="ARBA00022490"/>
    </source>
</evidence>
<dbReference type="GO" id="GO:0052906">
    <property type="term" value="F:tRNA (guanine(37)-N1)-methyltransferase activity"/>
    <property type="evidence" value="ECO:0007669"/>
    <property type="project" value="UniProtKB-UniRule"/>
</dbReference>
<dbReference type="PROSITE" id="PS51684">
    <property type="entry name" value="SAM_MT_TRM5_TYW2"/>
    <property type="match status" value="1"/>
</dbReference>
<evidence type="ECO:0000256" key="9">
    <source>
        <dbReference type="ARBA" id="ARBA00023242"/>
    </source>
</evidence>
<keyword evidence="15" id="KW-1185">Reference proteome</keyword>
<evidence type="ECO:0000256" key="5">
    <source>
        <dbReference type="ARBA" id="ARBA00022679"/>
    </source>
</evidence>
<evidence type="ECO:0000256" key="7">
    <source>
        <dbReference type="ARBA" id="ARBA00022694"/>
    </source>
</evidence>
<feature type="compositionally biased region" description="Polar residues" evidence="12">
    <location>
        <begin position="1"/>
        <end position="17"/>
    </location>
</feature>
<keyword evidence="8 11" id="KW-0496">Mitochondrion</keyword>
<dbReference type="SUPFAM" id="SSF53335">
    <property type="entry name" value="S-adenosyl-L-methionine-dependent methyltransferases"/>
    <property type="match status" value="1"/>
</dbReference>
<organism evidence="14 15">
    <name type="scientific">Aspergillus nomiae NRRL (strain ATCC 15546 / NRRL 13137 / CBS 260.88 / M93)</name>
    <dbReference type="NCBI Taxonomy" id="1509407"/>
    <lineage>
        <taxon>Eukaryota</taxon>
        <taxon>Fungi</taxon>
        <taxon>Dikarya</taxon>
        <taxon>Ascomycota</taxon>
        <taxon>Pezizomycotina</taxon>
        <taxon>Eurotiomycetes</taxon>
        <taxon>Eurotiomycetidae</taxon>
        <taxon>Eurotiales</taxon>
        <taxon>Aspergillaceae</taxon>
        <taxon>Aspergillus</taxon>
        <taxon>Aspergillus subgen. Circumdati</taxon>
    </lineage>
</organism>
<keyword evidence="5 11" id="KW-0808">Transferase</keyword>
<evidence type="ECO:0000256" key="4">
    <source>
        <dbReference type="ARBA" id="ARBA00022603"/>
    </source>
</evidence>
<feature type="binding site" evidence="11">
    <location>
        <position position="243"/>
    </location>
    <ligand>
        <name>S-adenosyl-L-methionine</name>
        <dbReference type="ChEBI" id="CHEBI:59789"/>
    </ligand>
</feature>
<feature type="binding site" evidence="11">
    <location>
        <begin position="281"/>
        <end position="282"/>
    </location>
    <ligand>
        <name>S-adenosyl-L-methionine</name>
        <dbReference type="ChEBI" id="CHEBI:59789"/>
    </ligand>
</feature>
<dbReference type="GO" id="GO:0070901">
    <property type="term" value="P:mitochondrial tRNA methylation"/>
    <property type="evidence" value="ECO:0007669"/>
    <property type="project" value="UniProtKB-ARBA"/>
</dbReference>
<dbReference type="InterPro" id="IPR025792">
    <property type="entry name" value="tRNA_Gua_MeTrfase_euk"/>
</dbReference>
<dbReference type="OrthoDB" id="408788at2759"/>
<gene>
    <name evidence="11" type="primary">TRM5</name>
    <name evidence="14" type="ORF">ANOM_008168</name>
</gene>
<dbReference type="InterPro" id="IPR006590">
    <property type="entry name" value="RNA_pol_Rpb4/RPC9_core"/>
</dbReference>
<comment type="catalytic activity">
    <reaction evidence="10 11">
        <text>guanosine(37) in tRNA + S-adenosyl-L-methionine = N(1)-methylguanosine(37) in tRNA + S-adenosyl-L-homocysteine + H(+)</text>
        <dbReference type="Rhea" id="RHEA:36899"/>
        <dbReference type="Rhea" id="RHEA-COMP:10145"/>
        <dbReference type="Rhea" id="RHEA-COMP:10147"/>
        <dbReference type="ChEBI" id="CHEBI:15378"/>
        <dbReference type="ChEBI" id="CHEBI:57856"/>
        <dbReference type="ChEBI" id="CHEBI:59789"/>
        <dbReference type="ChEBI" id="CHEBI:73542"/>
        <dbReference type="ChEBI" id="CHEBI:74269"/>
        <dbReference type="EC" id="2.1.1.228"/>
    </reaction>
</comment>
<dbReference type="Gene3D" id="1.20.1250.40">
    <property type="match status" value="1"/>
</dbReference>
<evidence type="ECO:0000256" key="8">
    <source>
        <dbReference type="ARBA" id="ARBA00023128"/>
    </source>
</evidence>
<dbReference type="Pfam" id="PF03874">
    <property type="entry name" value="RNA_pol_Rpb4"/>
    <property type="match status" value="1"/>
</dbReference>
<comment type="caution">
    <text evidence="14">The sequence shown here is derived from an EMBL/GenBank/DDBJ whole genome shotgun (WGS) entry which is preliminary data.</text>
</comment>
<evidence type="ECO:0000313" key="15">
    <source>
        <dbReference type="Proteomes" id="UP000037505"/>
    </source>
</evidence>
<dbReference type="RefSeq" id="XP_015405276.1">
    <property type="nucleotide sequence ID" value="XM_015553424.1"/>
</dbReference>
<dbReference type="FunFam" id="3.40.50.150:FF:000210">
    <property type="entry name" value="tRNA (guanine(37)-N1)-methyltransferase"/>
    <property type="match status" value="1"/>
</dbReference>
<dbReference type="GO" id="GO:0006352">
    <property type="term" value="P:DNA-templated transcription initiation"/>
    <property type="evidence" value="ECO:0007669"/>
    <property type="project" value="InterPro"/>
</dbReference>
<dbReference type="InterPro" id="IPR010997">
    <property type="entry name" value="HRDC-like_sf"/>
</dbReference>
<dbReference type="FunFam" id="1.20.1250.40:FF:000003">
    <property type="entry name" value="DNA-directed RNA polymerase II subunit rpb4"/>
    <property type="match status" value="1"/>
</dbReference>
<evidence type="ECO:0000259" key="13">
    <source>
        <dbReference type="PROSITE" id="PS51684"/>
    </source>
</evidence>
<dbReference type="InterPro" id="IPR056744">
    <property type="entry name" value="TRM5/TYW2-like_N"/>
</dbReference>
<keyword evidence="7 11" id="KW-0819">tRNA processing</keyword>
<sequence>MESTTAPNASKTPNSDLPTMFRPPVNRAMRVLDRSFFKKTVPLSAATVFKSSDISKVRGQLQKSRDLLAVPRISSVQDVKVKDEVKKCLLLKEGIKYDDATTWSPTINELVENGAVGIGRYDFELDYDYWPYADIMNAILPEDMLEELPQGFTQVGHVSHLNLREQYTPYKYLIAQVLKDKNPTIRTVIRKTEDVGAHSEFRTFPFEFLAGDEDMNVIQHEQGCEFRFDYSRVYWNSRLETEHRRLVNKFRPGEMVCDVMAGVGPFAVPAGKKKIFVWANDLNPHGYEVMQDAIRRNKVNQFVTPFNKDGRAFIRWSANELLQTEPVTVYHRPTVFGHYVMNLPANALEFLDAFPGVYAGKESLFVPHTSTPLPMVHVYCFSGHSEDEVDDHKDICQRISERIGYTITPEDRVGGSGNAELELAIHNVRLVSPNKQMFCASFRLPKEVAFRQSSKRKAHCISAPRDITYGTKMSVQLPPPTHRKRALPQGELEAASTLRLGADQNTHTLSLSEARLVINKVLENKRRGGKKYEEPENLTKTLDYLEVFARFKDEENIKAVERLLNSHTELEMFERSQLGSLCCDNAEEAKSLIPSLQHKISDGDLQELLDELTKLRNFTE</sequence>
<dbReference type="Proteomes" id="UP000037505">
    <property type="component" value="Unassembled WGS sequence"/>
</dbReference>
<dbReference type="GO" id="GO:0030880">
    <property type="term" value="C:RNA polymerase complex"/>
    <property type="evidence" value="ECO:0007669"/>
    <property type="project" value="InterPro"/>
</dbReference>
<keyword evidence="4 11" id="KW-0489">Methyltransferase</keyword>
<evidence type="ECO:0000256" key="1">
    <source>
        <dbReference type="ARBA" id="ARBA00004123"/>
    </source>
</evidence>
<keyword evidence="6 11" id="KW-0949">S-adenosyl-L-methionine</keyword>
<dbReference type="GO" id="GO:0000166">
    <property type="term" value="F:nucleotide binding"/>
    <property type="evidence" value="ECO:0007669"/>
    <property type="project" value="InterPro"/>
</dbReference>
<keyword evidence="3 11" id="KW-0963">Cytoplasm</keyword>
<evidence type="ECO:0000256" key="2">
    <source>
        <dbReference type="ARBA" id="ARBA00009775"/>
    </source>
</evidence>
<evidence type="ECO:0000313" key="14">
    <source>
        <dbReference type="EMBL" id="KNG84353.1"/>
    </source>
</evidence>
<protein>
    <recommendedName>
        <fullName evidence="11">tRNA (guanine(37)-N1)-methyltransferase</fullName>
        <ecNumber evidence="11">2.1.1.228</ecNumber>
    </recommendedName>
    <alternativeName>
        <fullName evidence="11">M1G-methyltransferase</fullName>
    </alternativeName>
    <alternativeName>
        <fullName evidence="11">tRNA [GM37] methyltransferase</fullName>
    </alternativeName>
    <alternativeName>
        <fullName evidence="11">tRNA methyltransferase 5</fullName>
    </alternativeName>
</protein>
<dbReference type="Pfam" id="PF02475">
    <property type="entry name" value="TRM5-TYW2_MTfase"/>
    <property type="match status" value="1"/>
</dbReference>
<comment type="similarity">
    <text evidence="2">Belongs to the class I-like SAM-binding methyltransferase superfamily. TRM5/TYW2 family.</text>
</comment>
<dbReference type="InterPro" id="IPR030382">
    <property type="entry name" value="MeTrfase_TRM5/TYW2"/>
</dbReference>
<dbReference type="GO" id="GO:0005634">
    <property type="term" value="C:nucleus"/>
    <property type="evidence" value="ECO:0007669"/>
    <property type="project" value="UniProtKB-SubCell"/>
</dbReference>
<accession>A0A0L1IYW1</accession>
<dbReference type="Pfam" id="PF25133">
    <property type="entry name" value="TYW2_N_2"/>
    <property type="match status" value="1"/>
</dbReference>
<dbReference type="SUPFAM" id="SSF47819">
    <property type="entry name" value="HRDC-like"/>
    <property type="match status" value="1"/>
</dbReference>
<dbReference type="PANTHER" id="PTHR23245">
    <property type="entry name" value="TRNA METHYLTRANSFERASE"/>
    <property type="match status" value="1"/>
</dbReference>
<dbReference type="InterPro" id="IPR005574">
    <property type="entry name" value="Rpb4/RPC9"/>
</dbReference>
<dbReference type="Gene3D" id="3.40.50.150">
    <property type="entry name" value="Vaccinia Virus protein VP39"/>
    <property type="match status" value="1"/>
</dbReference>
<dbReference type="Gene3D" id="3.30.300.110">
    <property type="entry name" value="Met-10+ protein-like domains"/>
    <property type="match status" value="1"/>
</dbReference>
<dbReference type="FunFam" id="3.30.300.110:FF:000001">
    <property type="entry name" value="tRNA (guanine(37)-N1)-methyltransferase"/>
    <property type="match status" value="1"/>
</dbReference>
<dbReference type="EC" id="2.1.1.228" evidence="11"/>
<feature type="binding site" evidence="11">
    <location>
        <begin position="309"/>
        <end position="310"/>
    </location>
    <ligand>
        <name>S-adenosyl-L-methionine</name>
        <dbReference type="ChEBI" id="CHEBI:59789"/>
    </ligand>
</feature>
<dbReference type="GeneID" id="26809972"/>
<feature type="region of interest" description="Disordered" evidence="12">
    <location>
        <begin position="1"/>
        <end position="22"/>
    </location>
</feature>
<comment type="function">
    <text evidence="11">Specifically methylates the N1 position of guanosine-37 in various cytoplasmic and mitochondrial tRNAs. Methylation is not dependent on the nature of the nucleoside 5' of the target nucleoside. This is the first step in the biosynthesis of wybutosine (yW), a modified base adjacent to the anticodon of tRNAs and required for accurate decoding.</text>
</comment>
<dbReference type="HAMAP" id="MF_03152">
    <property type="entry name" value="TRM5"/>
    <property type="match status" value="1"/>
</dbReference>
<dbReference type="InterPro" id="IPR038324">
    <property type="entry name" value="Rpb4/RPC9_sf"/>
</dbReference>
<reference evidence="14 15" key="1">
    <citation type="submission" date="2014-06" db="EMBL/GenBank/DDBJ databases">
        <title>The Genome of the Aflatoxigenic Filamentous Fungus Aspergillus nomius.</title>
        <authorList>
            <person name="Moore M.G."/>
            <person name="Shannon B.M."/>
            <person name="Brian M.M."/>
        </authorList>
    </citation>
    <scope>NUCLEOTIDE SEQUENCE [LARGE SCALE GENOMIC DNA]</scope>
    <source>
        <strain evidence="14 15">NRRL 13137</strain>
    </source>
</reference>
<evidence type="ECO:0000256" key="10">
    <source>
        <dbReference type="ARBA" id="ARBA00047783"/>
    </source>
</evidence>
<comment type="subcellular location">
    <subcellularLocation>
        <location evidence="11">Mitochondrion matrix</location>
    </subcellularLocation>
    <subcellularLocation>
        <location evidence="1 11">Nucleus</location>
    </subcellularLocation>
    <subcellularLocation>
        <location evidence="11">Cytoplasm</location>
    </subcellularLocation>
    <text evidence="11">Predominantly in the mitochondria and in the nucleus.</text>
</comment>
<feature type="domain" description="SAM-dependent methyltransferase TRM5/TYW2-type" evidence="13">
    <location>
        <begin position="152"/>
        <end position="446"/>
    </location>
</feature>
<comment type="subunit">
    <text evidence="11">Monomer.</text>
</comment>
<proteinExistence type="inferred from homology"/>
<dbReference type="STRING" id="1509407.A0A0L1IYW1"/>
<keyword evidence="9 11" id="KW-0539">Nucleus</keyword>
<evidence type="ECO:0000256" key="12">
    <source>
        <dbReference type="SAM" id="MobiDB-lite"/>
    </source>
</evidence>
<comment type="similarity">
    <text evidence="11">Belongs to the TRM5 / TYW2 family.</text>
</comment>
<feature type="binding site" evidence="11">
    <location>
        <position position="342"/>
    </location>
    <ligand>
        <name>S-adenosyl-L-methionine</name>
        <dbReference type="ChEBI" id="CHEBI:59789"/>
    </ligand>
</feature>
<dbReference type="AlphaFoldDB" id="A0A0L1IYW1"/>
<name>A0A0L1IYW1_ASPN3</name>
<dbReference type="EMBL" id="JNOM01000212">
    <property type="protein sequence ID" value="KNG84353.1"/>
    <property type="molecule type" value="Genomic_DNA"/>
</dbReference>
<dbReference type="GO" id="GO:0002939">
    <property type="term" value="P:tRNA N1-guanine methylation"/>
    <property type="evidence" value="ECO:0007669"/>
    <property type="project" value="TreeGrafter"/>
</dbReference>
<dbReference type="InterPro" id="IPR056743">
    <property type="entry name" value="TRM5-TYW2-like_MTfase"/>
</dbReference>
<dbReference type="InterPro" id="IPR029063">
    <property type="entry name" value="SAM-dependent_MTases_sf"/>
</dbReference>
<dbReference type="PANTHER" id="PTHR23245:SF36">
    <property type="entry name" value="TRNA (GUANINE(37)-N1)-METHYLTRANSFERASE"/>
    <property type="match status" value="1"/>
</dbReference>
<evidence type="ECO:0000256" key="6">
    <source>
        <dbReference type="ARBA" id="ARBA00022691"/>
    </source>
</evidence>